<keyword evidence="3" id="KW-1185">Reference proteome</keyword>
<keyword evidence="1" id="KW-0812">Transmembrane</keyword>
<evidence type="ECO:0000313" key="3">
    <source>
        <dbReference type="Proteomes" id="UP000664859"/>
    </source>
</evidence>
<dbReference type="EMBL" id="JAFCMP010000517">
    <property type="protein sequence ID" value="KAG5178236.1"/>
    <property type="molecule type" value="Genomic_DNA"/>
</dbReference>
<gene>
    <name evidence="2" type="ORF">JKP88DRAFT_248319</name>
</gene>
<feature type="transmembrane region" description="Helical" evidence="1">
    <location>
        <begin position="121"/>
        <end position="142"/>
    </location>
</feature>
<dbReference type="AlphaFoldDB" id="A0A835YNQ8"/>
<name>A0A835YNQ8_9STRA</name>
<reference evidence="2" key="1">
    <citation type="submission" date="2021-02" db="EMBL/GenBank/DDBJ databases">
        <title>First Annotated Genome of the Yellow-green Alga Tribonema minus.</title>
        <authorList>
            <person name="Mahan K.M."/>
        </authorList>
    </citation>
    <scope>NUCLEOTIDE SEQUENCE</scope>
    <source>
        <strain evidence="2">UTEX B ZZ1240</strain>
    </source>
</reference>
<comment type="caution">
    <text evidence="2">The sequence shown here is derived from an EMBL/GenBank/DDBJ whole genome shotgun (WGS) entry which is preliminary data.</text>
</comment>
<accession>A0A835YNQ8</accession>
<proteinExistence type="predicted"/>
<evidence type="ECO:0000313" key="2">
    <source>
        <dbReference type="EMBL" id="KAG5178236.1"/>
    </source>
</evidence>
<keyword evidence="1" id="KW-1133">Transmembrane helix</keyword>
<dbReference type="Proteomes" id="UP000664859">
    <property type="component" value="Unassembled WGS sequence"/>
</dbReference>
<protein>
    <submittedName>
        <fullName evidence="2">Uncharacterized protein</fullName>
    </submittedName>
</protein>
<organism evidence="2 3">
    <name type="scientific">Tribonema minus</name>
    <dbReference type="NCBI Taxonomy" id="303371"/>
    <lineage>
        <taxon>Eukaryota</taxon>
        <taxon>Sar</taxon>
        <taxon>Stramenopiles</taxon>
        <taxon>Ochrophyta</taxon>
        <taxon>PX clade</taxon>
        <taxon>Xanthophyceae</taxon>
        <taxon>Tribonematales</taxon>
        <taxon>Tribonemataceae</taxon>
        <taxon>Tribonema</taxon>
    </lineage>
</organism>
<keyword evidence="1" id="KW-0472">Membrane</keyword>
<evidence type="ECO:0000256" key="1">
    <source>
        <dbReference type="SAM" id="Phobius"/>
    </source>
</evidence>
<feature type="transmembrane region" description="Helical" evidence="1">
    <location>
        <begin position="154"/>
        <end position="175"/>
    </location>
</feature>
<sequence>MYTFSSELARTVDDLDKQCGDGYMFRGDGHRPRCVVNKDEDTGRERKRVLHLLHESTKVGKQLRDEVQKQKARKVFTTTINERFQWVKRAVGKVFRWAKDNAWNMIMIVLNYMLKNLWKLAVMYVVMTVLPGLVGSFLVAQGPVGQSVVSGCRIINAIVTCLSHASFCAAILSMLPVLAKMCPMVDEVLTKSKSLLIGAMTKLLSKRGPDDKTIDAVAASHIQARVAVARVPNAKYSGQKNEAELLTLQQATKSMLLTQEAKKEIVDNVKKQLQDERGEFTPTGELALSIVDNGLFLGLLRSSTLWVS</sequence>